<dbReference type="AlphaFoldDB" id="A0A9P6NRW8"/>
<protein>
    <submittedName>
        <fullName evidence="1">Uncharacterized protein</fullName>
    </submittedName>
</protein>
<evidence type="ECO:0000313" key="2">
    <source>
        <dbReference type="Proteomes" id="UP000886653"/>
    </source>
</evidence>
<evidence type="ECO:0000313" key="1">
    <source>
        <dbReference type="EMBL" id="KAG0150869.1"/>
    </source>
</evidence>
<organism evidence="1 2">
    <name type="scientific">Cronartium quercuum f. sp. fusiforme G11</name>
    <dbReference type="NCBI Taxonomy" id="708437"/>
    <lineage>
        <taxon>Eukaryota</taxon>
        <taxon>Fungi</taxon>
        <taxon>Dikarya</taxon>
        <taxon>Basidiomycota</taxon>
        <taxon>Pucciniomycotina</taxon>
        <taxon>Pucciniomycetes</taxon>
        <taxon>Pucciniales</taxon>
        <taxon>Coleosporiaceae</taxon>
        <taxon>Cronartium</taxon>
    </lineage>
</organism>
<dbReference type="Proteomes" id="UP000886653">
    <property type="component" value="Unassembled WGS sequence"/>
</dbReference>
<sequence length="284" mass="31444">MTGLALRTNPVEPTSGSTVIPTLLPHACGFGWLCGSGRRSCSPLQSKIQLISHREQHLTMFTQHLGTIISPTSIEQLRIAMYPWLPGCRINPNHLIKADGNHPDLDLKLPERFLLPPVKEGLPVVAEKTNQRRKSSAHLAAHWDWLMTLPIVGCFPDFDPHIKLPPQHIKVALTTIYEDYRRKVKLRDSSGASSHFDFRPPPELTAVVSESDGTVRTPTNGLGWDRVSRPIADTSSKFTQLPYPIPTRSRVGDRTVAAGAFGGPLKLETYRDPSLMAEGSWIGL</sequence>
<comment type="caution">
    <text evidence="1">The sequence shown here is derived from an EMBL/GenBank/DDBJ whole genome shotgun (WGS) entry which is preliminary data.</text>
</comment>
<accession>A0A9P6NRW8</accession>
<reference evidence="1" key="1">
    <citation type="submission" date="2013-11" db="EMBL/GenBank/DDBJ databases">
        <title>Genome sequence of the fusiform rust pathogen reveals effectors for host alternation and coevolution with pine.</title>
        <authorList>
            <consortium name="DOE Joint Genome Institute"/>
            <person name="Smith K."/>
            <person name="Pendleton A."/>
            <person name="Kubisiak T."/>
            <person name="Anderson C."/>
            <person name="Salamov A."/>
            <person name="Aerts A."/>
            <person name="Riley R."/>
            <person name="Clum A."/>
            <person name="Lindquist E."/>
            <person name="Ence D."/>
            <person name="Campbell M."/>
            <person name="Kronenberg Z."/>
            <person name="Feau N."/>
            <person name="Dhillon B."/>
            <person name="Hamelin R."/>
            <person name="Burleigh J."/>
            <person name="Smith J."/>
            <person name="Yandell M."/>
            <person name="Nelson C."/>
            <person name="Grigoriev I."/>
            <person name="Davis J."/>
        </authorList>
    </citation>
    <scope>NUCLEOTIDE SEQUENCE</scope>
    <source>
        <strain evidence="1">G11</strain>
    </source>
</reference>
<proteinExistence type="predicted"/>
<dbReference type="EMBL" id="MU167216">
    <property type="protein sequence ID" value="KAG0150869.1"/>
    <property type="molecule type" value="Genomic_DNA"/>
</dbReference>
<name>A0A9P6NRW8_9BASI</name>
<gene>
    <name evidence="1" type="ORF">CROQUDRAFT_87320</name>
</gene>
<keyword evidence="2" id="KW-1185">Reference proteome</keyword>